<feature type="region of interest" description="Disordered" evidence="1">
    <location>
        <begin position="152"/>
        <end position="172"/>
    </location>
</feature>
<evidence type="ECO:0000313" key="3">
    <source>
        <dbReference type="Proteomes" id="UP000283295"/>
    </source>
</evidence>
<sequence length="482" mass="54060">MGNKGQVTVFLCLVLLSLLILGLTSVEMVRVSMGGARAAEAADGAAQEIKAAYNRRLFDEYHLLAVDRNFGGQGEGKMEEMAEDYLEYTFDGSDDYDMAVKSVELADCRGLLENDCENMKKQITEYMKIYIETEGIKDLLEMITTERKAGTDTKTTIDNGQDDESSTDSLWIGTDPRNVLKHTLQGGILKIVTPSGGEPSDASYSEEDLPSGSRNDADEKWTDIEFDDLDAFKKQLGNWDTVDETGVTDDFYGICYAIEMFNTYTSKKAERPAECEVEYMIAGKDNDRDNLKSVVNRIIAHRLPVNLAYLLSDDSKMAAIDSIAFVLSLLPGVTYSAVKYLLAGCWAYAETLADIRCMLCGNNVQFIKTSKTWKTDIDSLGDLLTMQNEDYEGADAIGYKGYLAILLAEKHNDIYYRMADMIQLNLSQEDETFDMKNMIYGFSIDVDIEQRKKFATFIESFPEINGIDDGYYRHGFRISTGY</sequence>
<protein>
    <submittedName>
        <fullName evidence="2">Uncharacterized protein</fullName>
    </submittedName>
</protein>
<dbReference type="Proteomes" id="UP000283295">
    <property type="component" value="Unassembled WGS sequence"/>
</dbReference>
<dbReference type="AlphaFoldDB" id="A0A412IUL9"/>
<gene>
    <name evidence="2" type="ORF">DWX94_03040</name>
</gene>
<organism evidence="2 3">
    <name type="scientific">Coprococcus eutactus</name>
    <dbReference type="NCBI Taxonomy" id="33043"/>
    <lineage>
        <taxon>Bacteria</taxon>
        <taxon>Bacillati</taxon>
        <taxon>Bacillota</taxon>
        <taxon>Clostridia</taxon>
        <taxon>Lachnospirales</taxon>
        <taxon>Lachnospiraceae</taxon>
        <taxon>Coprococcus</taxon>
    </lineage>
</organism>
<name>A0A412IUL9_9FIRM</name>
<reference evidence="2 3" key="1">
    <citation type="submission" date="2018-08" db="EMBL/GenBank/DDBJ databases">
        <title>A genome reference for cultivated species of the human gut microbiota.</title>
        <authorList>
            <person name="Zou Y."/>
            <person name="Xue W."/>
            <person name="Luo G."/>
        </authorList>
    </citation>
    <scope>NUCLEOTIDE SEQUENCE [LARGE SCALE GENOMIC DNA]</scope>
    <source>
        <strain evidence="2 3">AF22-21</strain>
    </source>
</reference>
<dbReference type="EMBL" id="QRVK01000004">
    <property type="protein sequence ID" value="RGS43779.1"/>
    <property type="molecule type" value="Genomic_DNA"/>
</dbReference>
<evidence type="ECO:0000313" key="2">
    <source>
        <dbReference type="EMBL" id="RGS43779.1"/>
    </source>
</evidence>
<proteinExistence type="predicted"/>
<dbReference type="Pfam" id="PF18960">
    <property type="entry name" value="DUF5702"/>
    <property type="match status" value="1"/>
</dbReference>
<dbReference type="InterPro" id="IPR043756">
    <property type="entry name" value="DUF5702"/>
</dbReference>
<feature type="region of interest" description="Disordered" evidence="1">
    <location>
        <begin position="191"/>
        <end position="217"/>
    </location>
</feature>
<comment type="caution">
    <text evidence="2">The sequence shown here is derived from an EMBL/GenBank/DDBJ whole genome shotgun (WGS) entry which is preliminary data.</text>
</comment>
<evidence type="ECO:0000256" key="1">
    <source>
        <dbReference type="SAM" id="MobiDB-lite"/>
    </source>
</evidence>
<dbReference type="OrthoDB" id="5135382at2"/>
<accession>A0A412IUL9</accession>